<dbReference type="SUPFAM" id="SSF56801">
    <property type="entry name" value="Acetyl-CoA synthetase-like"/>
    <property type="match status" value="1"/>
</dbReference>
<evidence type="ECO:0000256" key="1">
    <source>
        <dbReference type="ARBA" id="ARBA00006432"/>
    </source>
</evidence>
<evidence type="ECO:0000313" key="6">
    <source>
        <dbReference type="Proteomes" id="UP000419743"/>
    </source>
</evidence>
<dbReference type="InterPro" id="IPR042099">
    <property type="entry name" value="ANL_N_sf"/>
</dbReference>
<dbReference type="InterPro" id="IPR025110">
    <property type="entry name" value="AMP-bd_C"/>
</dbReference>
<dbReference type="InterPro" id="IPR050237">
    <property type="entry name" value="ATP-dep_AMP-bd_enzyme"/>
</dbReference>
<comment type="caution">
    <text evidence="5">The sequence shown here is derived from an EMBL/GenBank/DDBJ whole genome shotgun (WGS) entry which is preliminary data.</text>
</comment>
<dbReference type="FunFam" id="3.30.300.30:FF:000008">
    <property type="entry name" value="2,3-dihydroxybenzoate-AMP ligase"/>
    <property type="match status" value="1"/>
</dbReference>
<feature type="domain" description="AMP-dependent synthetase/ligase" evidence="3">
    <location>
        <begin position="32"/>
        <end position="422"/>
    </location>
</feature>
<organism evidence="5 6">
    <name type="scientific">Occultella aeris</name>
    <dbReference type="NCBI Taxonomy" id="2761496"/>
    <lineage>
        <taxon>Bacteria</taxon>
        <taxon>Bacillati</taxon>
        <taxon>Actinomycetota</taxon>
        <taxon>Actinomycetes</taxon>
        <taxon>Micrococcales</taxon>
        <taxon>Ruaniaceae</taxon>
        <taxon>Occultella</taxon>
    </lineage>
</organism>
<name>A0A7M4DSM1_9MICO</name>
<comment type="similarity">
    <text evidence="1">Belongs to the ATP-dependent AMP-binding enzyme family.</text>
</comment>
<dbReference type="InterPro" id="IPR000873">
    <property type="entry name" value="AMP-dep_synth/lig_dom"/>
</dbReference>
<dbReference type="AlphaFoldDB" id="A0A7M4DSM1"/>
<dbReference type="InterPro" id="IPR020845">
    <property type="entry name" value="AMP-binding_CS"/>
</dbReference>
<dbReference type="PROSITE" id="PS00455">
    <property type="entry name" value="AMP_BINDING"/>
    <property type="match status" value="1"/>
</dbReference>
<dbReference type="RefSeq" id="WP_156743735.1">
    <property type="nucleotide sequence ID" value="NZ_CACRYJ010000071.1"/>
</dbReference>
<dbReference type="PANTHER" id="PTHR43767">
    <property type="entry name" value="LONG-CHAIN-FATTY-ACID--COA LIGASE"/>
    <property type="match status" value="1"/>
</dbReference>
<dbReference type="Gene3D" id="3.30.300.30">
    <property type="match status" value="1"/>
</dbReference>
<dbReference type="EMBL" id="CACRYJ010000071">
    <property type="protein sequence ID" value="VZO40465.1"/>
    <property type="molecule type" value="Genomic_DNA"/>
</dbReference>
<keyword evidence="6" id="KW-1185">Reference proteome</keyword>
<dbReference type="NCBIfam" id="NF004114">
    <property type="entry name" value="PRK05605.1"/>
    <property type="match status" value="1"/>
</dbReference>
<sequence>MSDPIRPWVKNYQEGVPATIDLPTESLPRMLDDSVQRFSTKVAMEFFGARTTYAELGDQVARAAEGLRRLGVGPGDRVALVLPNCPQYLVAFYAALRLGAVVVSHNPLYTAEELQHQFDDHRAEVVIAWDSVVPRIASFSAATGVRHLLSVSLIAAMPRLKRLALSLPVPAARAGRAALSGPATGATGTWGDLLAGPALAVDHPFPDVRDLAVLQYTSGTTGRPKGAMLSHYNLRSNALQGQAWMHGAVPGAETIYGVLPMFHAFGLTLYLTFSVLTGSKLVLFPKFDVDLLLGAVRKSPPTVLCAVPPIYQKVAEEGKARGVDLSTIRFAISGAMVLPGHVVELWESVAGGLLVEGYGLTEASPVALGNPFAPTRRNGTIGVPFPSTDMRVVDPEQPEVDVPQGEPGELLIRGPQVFSGYFGDPDATAQTLLDGGWLRTGDIVTVDADHFTTVVDRRKEIIITGGFNVSPSEVEEVLVAHPDVAEAAVVGHKRADGGEQVVAAVVLAEGAHLDEQALRAHCREHLTPYKVPKRIVAVDEVPRSMLGKVERRKVREALASRWG</sequence>
<dbReference type="EC" id="6.2.1.3" evidence="5"/>
<gene>
    <name evidence="5" type="primary">fadD</name>
    <name evidence="5" type="ORF">HALOF300_05169</name>
</gene>
<evidence type="ECO:0000313" key="5">
    <source>
        <dbReference type="EMBL" id="VZO40465.1"/>
    </source>
</evidence>
<keyword evidence="2 5" id="KW-0436">Ligase</keyword>
<accession>A0A7M4DSM1</accession>
<dbReference type="CDD" id="cd05936">
    <property type="entry name" value="FC-FACS_FadD_like"/>
    <property type="match status" value="1"/>
</dbReference>
<dbReference type="InterPro" id="IPR045851">
    <property type="entry name" value="AMP-bd_C_sf"/>
</dbReference>
<protein>
    <submittedName>
        <fullName evidence="5">Long-chain-fatty-acid--CoA ligase</fullName>
        <ecNumber evidence="5">6.2.1.3</ecNumber>
    </submittedName>
</protein>
<evidence type="ECO:0000259" key="3">
    <source>
        <dbReference type="Pfam" id="PF00501"/>
    </source>
</evidence>
<dbReference type="PANTHER" id="PTHR43767:SF12">
    <property type="entry name" value="AMP-DEPENDENT SYNTHETASE AND LIGASE"/>
    <property type="match status" value="1"/>
</dbReference>
<proteinExistence type="inferred from homology"/>
<reference evidence="5 6" key="1">
    <citation type="submission" date="2019-11" db="EMBL/GenBank/DDBJ databases">
        <authorList>
            <person name="Criscuolo A."/>
        </authorList>
    </citation>
    <scope>NUCLEOTIDE SEQUENCE [LARGE SCALE GENOMIC DNA]</scope>
    <source>
        <strain evidence="5">CIP111667</strain>
    </source>
</reference>
<feature type="domain" description="AMP-binding enzyme C-terminal" evidence="4">
    <location>
        <begin position="473"/>
        <end position="548"/>
    </location>
</feature>
<evidence type="ECO:0000256" key="2">
    <source>
        <dbReference type="ARBA" id="ARBA00022598"/>
    </source>
</evidence>
<dbReference type="Pfam" id="PF00501">
    <property type="entry name" value="AMP-binding"/>
    <property type="match status" value="1"/>
</dbReference>
<dbReference type="Gene3D" id="3.40.50.12780">
    <property type="entry name" value="N-terminal domain of ligase-like"/>
    <property type="match status" value="1"/>
</dbReference>
<dbReference type="GO" id="GO:0004467">
    <property type="term" value="F:long-chain fatty acid-CoA ligase activity"/>
    <property type="evidence" value="ECO:0007669"/>
    <property type="project" value="UniProtKB-EC"/>
</dbReference>
<evidence type="ECO:0000259" key="4">
    <source>
        <dbReference type="Pfam" id="PF13193"/>
    </source>
</evidence>
<dbReference type="Proteomes" id="UP000419743">
    <property type="component" value="Unassembled WGS sequence"/>
</dbReference>
<dbReference type="Pfam" id="PF13193">
    <property type="entry name" value="AMP-binding_C"/>
    <property type="match status" value="1"/>
</dbReference>